<dbReference type="InterPro" id="IPR000572">
    <property type="entry name" value="OxRdtase_Mopterin-bd_dom"/>
</dbReference>
<dbReference type="SUPFAM" id="SSF56524">
    <property type="entry name" value="Oxidoreductase molybdopterin-binding domain"/>
    <property type="match status" value="1"/>
</dbReference>
<dbReference type="AlphaFoldDB" id="A0A383DIQ2"/>
<evidence type="ECO:0000313" key="2">
    <source>
        <dbReference type="EMBL" id="SVE44366.1"/>
    </source>
</evidence>
<organism evidence="2">
    <name type="scientific">marine metagenome</name>
    <dbReference type="NCBI Taxonomy" id="408172"/>
    <lineage>
        <taxon>unclassified sequences</taxon>
        <taxon>metagenomes</taxon>
        <taxon>ecological metagenomes</taxon>
    </lineage>
</organism>
<protein>
    <recommendedName>
        <fullName evidence="1">Oxidoreductase molybdopterin-binding domain-containing protein</fullName>
    </recommendedName>
</protein>
<dbReference type="Gene3D" id="3.90.420.10">
    <property type="entry name" value="Oxidoreductase, molybdopterin-binding domain"/>
    <property type="match status" value="1"/>
</dbReference>
<feature type="non-terminal residue" evidence="2">
    <location>
        <position position="1"/>
    </location>
</feature>
<name>A0A383DIQ2_9ZZZZ</name>
<evidence type="ECO:0000259" key="1">
    <source>
        <dbReference type="Pfam" id="PF00174"/>
    </source>
</evidence>
<gene>
    <name evidence="2" type="ORF">METZ01_LOCUS497220</name>
</gene>
<sequence length="198" mass="22532">DRENTIDRLVAARRERGPPGQKLTENFPVLDLGVKPKFHEKHWRFVVEGEVAQPLDVGWEEFQQLASKVEQTSDFHCVTTWSKLDVAWAGLRFADVASVVQPTESAKFAIMHCGDGYTTNLPLDDLLAEDVLLAYGLDGAALPIEHGGPLRLVVPKLYAWKSAKFLRKLVFQSEDSPGYWEERGYHHRGDPWQEERYS</sequence>
<dbReference type="CDD" id="cd02109">
    <property type="entry name" value="arch_bact_SO_family_Moco"/>
    <property type="match status" value="1"/>
</dbReference>
<accession>A0A383DIQ2</accession>
<reference evidence="2" key="1">
    <citation type="submission" date="2018-05" db="EMBL/GenBank/DDBJ databases">
        <authorList>
            <person name="Lanie J.A."/>
            <person name="Ng W.-L."/>
            <person name="Kazmierczak K.M."/>
            <person name="Andrzejewski T.M."/>
            <person name="Davidsen T.M."/>
            <person name="Wayne K.J."/>
            <person name="Tettelin H."/>
            <person name="Glass J.I."/>
            <person name="Rusch D."/>
            <person name="Podicherti R."/>
            <person name="Tsui H.-C.T."/>
            <person name="Winkler M.E."/>
        </authorList>
    </citation>
    <scope>NUCLEOTIDE SEQUENCE</scope>
</reference>
<dbReference type="PANTHER" id="PTHR43032:SF4">
    <property type="entry name" value="OXIDOREDUCTASE MOLYBDOPTERIN-BINDING DOMAIN-CONTAINING PROTEIN"/>
    <property type="match status" value="1"/>
</dbReference>
<dbReference type="InterPro" id="IPR036374">
    <property type="entry name" value="OxRdtase_Mopterin-bd_sf"/>
</dbReference>
<feature type="domain" description="Oxidoreductase molybdopterin-binding" evidence="1">
    <location>
        <begin position="36"/>
        <end position="180"/>
    </location>
</feature>
<dbReference type="EMBL" id="UINC01217668">
    <property type="protein sequence ID" value="SVE44366.1"/>
    <property type="molecule type" value="Genomic_DNA"/>
</dbReference>
<dbReference type="Pfam" id="PF00174">
    <property type="entry name" value="Oxidored_molyb"/>
    <property type="match status" value="1"/>
</dbReference>
<proteinExistence type="predicted"/>
<dbReference type="PANTHER" id="PTHR43032">
    <property type="entry name" value="PROTEIN-METHIONINE-SULFOXIDE REDUCTASE"/>
    <property type="match status" value="1"/>
</dbReference>